<reference evidence="1 2" key="1">
    <citation type="submission" date="2016-10" db="EMBL/GenBank/DDBJ databases">
        <authorList>
            <person name="de Groot N.N."/>
        </authorList>
    </citation>
    <scope>NUCLEOTIDE SEQUENCE [LARGE SCALE GENOMIC DNA]</scope>
    <source>
        <strain evidence="1 2">DSM 6793</strain>
    </source>
</reference>
<protein>
    <submittedName>
        <fullName evidence="1">Uncharacterized protein</fullName>
    </submittedName>
</protein>
<sequence length="214" mass="21636">MPKDNKKGKSGGTATKRMKATDTAYHVGAGAAGVLVGAAVGRYALGLGLVASVAAWYFNEPMLATAGVGAIGSGVMAAGANDKPVTDGSFKEEAKANLKQLTSGAGQSVFIDKYAPSAAEKLGIGSGAAARAAAAASVNGLGRLPYNTYLPSTPTVVPTTIPTTPEQAQQWLAANNYDSKPMNGMPVTMGKLPTTMGGMPVTMGSPKRKFKNIG</sequence>
<dbReference type="STRING" id="927664.SAMN05421780_11050"/>
<accession>A0A1I1M7D4</accession>
<evidence type="ECO:0000313" key="2">
    <source>
        <dbReference type="Proteomes" id="UP000199514"/>
    </source>
</evidence>
<organism evidence="1 2">
    <name type="scientific">Flexibacter flexilis DSM 6793</name>
    <dbReference type="NCBI Taxonomy" id="927664"/>
    <lineage>
        <taxon>Bacteria</taxon>
        <taxon>Pseudomonadati</taxon>
        <taxon>Bacteroidota</taxon>
        <taxon>Cytophagia</taxon>
        <taxon>Cytophagales</taxon>
        <taxon>Flexibacteraceae</taxon>
        <taxon>Flexibacter</taxon>
    </lineage>
</organism>
<dbReference type="EMBL" id="FOLE01000010">
    <property type="protein sequence ID" value="SFC80956.1"/>
    <property type="molecule type" value="Genomic_DNA"/>
</dbReference>
<keyword evidence="2" id="KW-1185">Reference proteome</keyword>
<gene>
    <name evidence="1" type="ORF">SAMN05421780_11050</name>
</gene>
<dbReference type="AlphaFoldDB" id="A0A1I1M7D4"/>
<dbReference type="RefSeq" id="WP_091514999.1">
    <property type="nucleotide sequence ID" value="NZ_FOLE01000010.1"/>
</dbReference>
<proteinExistence type="predicted"/>
<evidence type="ECO:0000313" key="1">
    <source>
        <dbReference type="EMBL" id="SFC80956.1"/>
    </source>
</evidence>
<name>A0A1I1M7D4_9BACT</name>
<dbReference type="Proteomes" id="UP000199514">
    <property type="component" value="Unassembled WGS sequence"/>
</dbReference>